<dbReference type="PANTHER" id="PTHR23088">
    <property type="entry name" value="NITRILASE-RELATED"/>
    <property type="match status" value="1"/>
</dbReference>
<protein>
    <submittedName>
        <fullName evidence="2">Predicted amidohydrolase</fullName>
    </submittedName>
</protein>
<dbReference type="PANTHER" id="PTHR23088:SF50">
    <property type="entry name" value="HYDROLASE YHCX"/>
    <property type="match status" value="1"/>
</dbReference>
<dbReference type="STRING" id="538381.GCA_001696535_00148"/>
<dbReference type="InterPro" id="IPR036526">
    <property type="entry name" value="C-N_Hydrolase_sf"/>
</dbReference>
<reference evidence="2 3" key="1">
    <citation type="submission" date="2017-08" db="EMBL/GenBank/DDBJ databases">
        <authorList>
            <person name="de Groot N.N."/>
        </authorList>
    </citation>
    <scope>NUCLEOTIDE SEQUENCE [LARGE SCALE GENOMIC DNA]</scope>
    <source>
        <strain evidence="2 3">USBA 352</strain>
    </source>
</reference>
<dbReference type="SUPFAM" id="SSF56317">
    <property type="entry name" value="Carbon-nitrogen hydrolase"/>
    <property type="match status" value="1"/>
</dbReference>
<evidence type="ECO:0000259" key="1">
    <source>
        <dbReference type="PROSITE" id="PS50263"/>
    </source>
</evidence>
<name>A0A285S8S0_9HYPH</name>
<dbReference type="RefSeq" id="WP_067333352.1">
    <property type="nucleotide sequence ID" value="NZ_MBQF01000001.1"/>
</dbReference>
<proteinExistence type="predicted"/>
<keyword evidence="3" id="KW-1185">Reference proteome</keyword>
<dbReference type="PROSITE" id="PS50263">
    <property type="entry name" value="CN_HYDROLASE"/>
    <property type="match status" value="1"/>
</dbReference>
<evidence type="ECO:0000313" key="3">
    <source>
        <dbReference type="Proteomes" id="UP000219331"/>
    </source>
</evidence>
<dbReference type="Proteomes" id="UP000219331">
    <property type="component" value="Unassembled WGS sequence"/>
</dbReference>
<keyword evidence="2" id="KW-0378">Hydrolase</keyword>
<organism evidence="2 3">
    <name type="scientific">Stappia indica</name>
    <dbReference type="NCBI Taxonomy" id="538381"/>
    <lineage>
        <taxon>Bacteria</taxon>
        <taxon>Pseudomonadati</taxon>
        <taxon>Pseudomonadota</taxon>
        <taxon>Alphaproteobacteria</taxon>
        <taxon>Hyphomicrobiales</taxon>
        <taxon>Stappiaceae</taxon>
        <taxon>Stappia</taxon>
    </lineage>
</organism>
<dbReference type="InterPro" id="IPR003010">
    <property type="entry name" value="C-N_Hydrolase"/>
</dbReference>
<dbReference type="AlphaFoldDB" id="A0A285S8S0"/>
<dbReference type="GO" id="GO:0016787">
    <property type="term" value="F:hydrolase activity"/>
    <property type="evidence" value="ECO:0007669"/>
    <property type="project" value="UniProtKB-KW"/>
</dbReference>
<dbReference type="Gene3D" id="3.60.110.10">
    <property type="entry name" value="Carbon-nitrogen hydrolase"/>
    <property type="match status" value="1"/>
</dbReference>
<accession>A0A285S8S0</accession>
<gene>
    <name evidence="2" type="ORF">SAMN05421512_104246</name>
</gene>
<dbReference type="OrthoDB" id="9811121at2"/>
<sequence>MNTSSFPETFRLALCAFNLGMGGRSREAFLAGVSQRLARAHAQGAELLVLPEYLSEAFLAWKPKGLKPTEELAFMAAEAEALLPEMAALVTEHGVSLVAGSVPWADGKGGFLNRAVAMLADGRSIAHDKLALTPFELDRESWLLTPGDKVVRFEFAGLSMMMLICLDIEMPALSTLIARDAPDLLIVPSMTSSLAGYHRVFGCAKARAVELMCSVAVCGVVGASPGTTQNDTNVSGAALYIPCEPALGYRGVVAEIAPIDGTRGEEPLLVADVPVAAIRSLRAGGAEVWPGNWSADHVTLSSE</sequence>
<feature type="domain" description="CN hydrolase" evidence="1">
    <location>
        <begin position="10"/>
        <end position="275"/>
    </location>
</feature>
<dbReference type="Pfam" id="PF00795">
    <property type="entry name" value="CN_hydrolase"/>
    <property type="match status" value="1"/>
</dbReference>
<dbReference type="EMBL" id="OBML01000004">
    <property type="protein sequence ID" value="SOC03771.1"/>
    <property type="molecule type" value="Genomic_DNA"/>
</dbReference>
<evidence type="ECO:0000313" key="2">
    <source>
        <dbReference type="EMBL" id="SOC03771.1"/>
    </source>
</evidence>